<protein>
    <submittedName>
        <fullName evidence="4">Thiazolinyl imide reductase</fullName>
    </submittedName>
</protein>
<dbReference type="InterPro" id="IPR000683">
    <property type="entry name" value="Gfo/Idh/MocA-like_OxRdtase_N"/>
</dbReference>
<dbReference type="EMBL" id="CP041614">
    <property type="protein sequence ID" value="QDO84838.1"/>
    <property type="molecule type" value="Genomic_DNA"/>
</dbReference>
<sequence>MNKPKKVVIAGTKFGELYLNAFIEPHPDLALAGIISQGSQRSQTLANAFGVPLFQDVSELPLDIDIACVVIRASSIGGAGNLLVEDLLQRKIHVIQEHPVSVNELNRHQSLAQQHGVHYRINSFYASSAAGKTLIAGAQHLSSQTRKDASYGNLTTSRQLLYSTLDLLLQSLGESTKLQPTLLGKQKQFDIINLHSAQGDYLLQLQNYLDPRDPDMHSLAMHRIMLGWNNGYLALADSYGPVTWTPVLHADNHQSDSHSLYQIVSKPEGHYLNQRTTQTLCDNQSQVKDTFESLGPDGVLFTLEQFSRVIDGQACEAGFTLAHQLNVAQLWEHILALSGQPQEQAISPAIRIKMPLAEPIRGQV</sequence>
<dbReference type="InterPro" id="IPR010091">
    <property type="entry name" value="Thiazolinyl_imide_reductase"/>
</dbReference>
<evidence type="ECO:0000256" key="1">
    <source>
        <dbReference type="ARBA" id="ARBA00022729"/>
    </source>
</evidence>
<dbReference type="PANTHER" id="PTHR43377:SF1">
    <property type="entry name" value="BILIVERDIN REDUCTASE A"/>
    <property type="match status" value="1"/>
</dbReference>
<dbReference type="PIRSF" id="PIRSF017494">
    <property type="entry name" value="Thiaz_red"/>
    <property type="match status" value="1"/>
</dbReference>
<accession>A0ABX5X4J0</accession>
<dbReference type="PANTHER" id="PTHR43377">
    <property type="entry name" value="BILIVERDIN REDUCTASE A"/>
    <property type="match status" value="1"/>
</dbReference>
<dbReference type="NCBIfam" id="TIGR01761">
    <property type="entry name" value="thiaz-red"/>
    <property type="match status" value="1"/>
</dbReference>
<feature type="domain" description="Thiazolinyl imine reductase-like C-terminal" evidence="3">
    <location>
        <begin position="148"/>
        <end position="245"/>
    </location>
</feature>
<dbReference type="InterPro" id="IPR036291">
    <property type="entry name" value="NAD(P)-bd_dom_sf"/>
</dbReference>
<keyword evidence="1" id="KW-0732">Signal</keyword>
<dbReference type="Gene3D" id="3.40.50.720">
    <property type="entry name" value="NAD(P)-binding Rossmann-like Domain"/>
    <property type="match status" value="2"/>
</dbReference>
<dbReference type="Proteomes" id="UP000315947">
    <property type="component" value="Chromosome"/>
</dbReference>
<dbReference type="InterPro" id="IPR048655">
    <property type="entry name" value="Irp3-like_C"/>
</dbReference>
<evidence type="ECO:0000259" key="3">
    <source>
        <dbReference type="Pfam" id="PF21390"/>
    </source>
</evidence>
<dbReference type="InterPro" id="IPR051450">
    <property type="entry name" value="Gfo/Idh/MocA_Oxidoreductases"/>
</dbReference>
<dbReference type="Pfam" id="PF01408">
    <property type="entry name" value="GFO_IDH_MocA"/>
    <property type="match status" value="1"/>
</dbReference>
<dbReference type="Pfam" id="PF21390">
    <property type="entry name" value="Irp3-like_C"/>
    <property type="match status" value="1"/>
</dbReference>
<name>A0ABX5X4J0_9GAMM</name>
<evidence type="ECO:0000313" key="4">
    <source>
        <dbReference type="EMBL" id="QDO84838.1"/>
    </source>
</evidence>
<gene>
    <name evidence="4" type="ORF">FM037_18470</name>
</gene>
<dbReference type="RefSeq" id="WP_144047188.1">
    <property type="nucleotide sequence ID" value="NZ_CP041614.1"/>
</dbReference>
<proteinExistence type="predicted"/>
<keyword evidence="5" id="KW-1185">Reference proteome</keyword>
<feature type="domain" description="Gfo/Idh/MocA-like oxidoreductase N-terminal" evidence="2">
    <location>
        <begin position="6"/>
        <end position="121"/>
    </location>
</feature>
<evidence type="ECO:0000313" key="5">
    <source>
        <dbReference type="Proteomes" id="UP000315947"/>
    </source>
</evidence>
<dbReference type="SUPFAM" id="SSF51735">
    <property type="entry name" value="NAD(P)-binding Rossmann-fold domains"/>
    <property type="match status" value="1"/>
</dbReference>
<organism evidence="4 5">
    <name type="scientific">Shewanella psychropiezotolerans</name>
    <dbReference type="NCBI Taxonomy" id="2593655"/>
    <lineage>
        <taxon>Bacteria</taxon>
        <taxon>Pseudomonadati</taxon>
        <taxon>Pseudomonadota</taxon>
        <taxon>Gammaproteobacteria</taxon>
        <taxon>Alteromonadales</taxon>
        <taxon>Shewanellaceae</taxon>
        <taxon>Shewanella</taxon>
    </lineage>
</organism>
<evidence type="ECO:0000259" key="2">
    <source>
        <dbReference type="Pfam" id="PF01408"/>
    </source>
</evidence>
<reference evidence="4 5" key="1">
    <citation type="submission" date="2019-07" db="EMBL/GenBank/DDBJ databases">
        <title>Shewanella sp. YLB-06 whole genomic sequence.</title>
        <authorList>
            <person name="Yu L."/>
        </authorList>
    </citation>
    <scope>NUCLEOTIDE SEQUENCE [LARGE SCALE GENOMIC DNA]</scope>
    <source>
        <strain evidence="4 5">YLB-06</strain>
    </source>
</reference>